<evidence type="ECO:0000256" key="2">
    <source>
        <dbReference type="ARBA" id="ARBA00022723"/>
    </source>
</evidence>
<keyword evidence="7" id="KW-0732">Signal</keyword>
<dbReference type="EMBL" id="JAELVR010000004">
    <property type="protein sequence ID" value="MBJ6371331.1"/>
    <property type="molecule type" value="Genomic_DNA"/>
</dbReference>
<evidence type="ECO:0000256" key="7">
    <source>
        <dbReference type="SAM" id="SignalP"/>
    </source>
</evidence>
<keyword evidence="5 6" id="KW-0482">Metalloprotease</keyword>
<keyword evidence="4 6" id="KW-0862">Zinc</keyword>
<evidence type="ECO:0000313" key="10">
    <source>
        <dbReference type="Proteomes" id="UP000619079"/>
    </source>
</evidence>
<dbReference type="PROSITE" id="PS51257">
    <property type="entry name" value="PROKAR_LIPOPROTEIN"/>
    <property type="match status" value="1"/>
</dbReference>
<dbReference type="Proteomes" id="UP000619079">
    <property type="component" value="Unassembled WGS sequence"/>
</dbReference>
<evidence type="ECO:0000259" key="8">
    <source>
        <dbReference type="Pfam" id="PF01435"/>
    </source>
</evidence>
<dbReference type="GO" id="GO:0004222">
    <property type="term" value="F:metalloendopeptidase activity"/>
    <property type="evidence" value="ECO:0007669"/>
    <property type="project" value="InterPro"/>
</dbReference>
<evidence type="ECO:0000256" key="4">
    <source>
        <dbReference type="ARBA" id="ARBA00022833"/>
    </source>
</evidence>
<evidence type="ECO:0000256" key="1">
    <source>
        <dbReference type="ARBA" id="ARBA00022670"/>
    </source>
</evidence>
<proteinExistence type="inferred from homology"/>
<feature type="domain" description="Peptidase M48" evidence="8">
    <location>
        <begin position="92"/>
        <end position="240"/>
    </location>
</feature>
<comment type="cofactor">
    <cofactor evidence="6">
        <name>Zn(2+)</name>
        <dbReference type="ChEBI" id="CHEBI:29105"/>
    </cofactor>
    <text evidence="6">Binds 1 zinc ion per subunit.</text>
</comment>
<name>A0A8J7LVU0_9RHOB</name>
<dbReference type="RefSeq" id="WP_199024186.1">
    <property type="nucleotide sequence ID" value="NZ_JAELVR010000004.1"/>
</dbReference>
<sequence length="247" mass="26217">MIWSVRFRAPFRLAALGAALVTLAACEVAPITPVPAPQTQVQGTIVQMTPEQAARSFTDVVRAVEPVAEQECRRRSPSLNCDFLIAVDRNPRAQPNAFQSVDPQGRPVLTFTVSLIGSVNNADEMAFVMGHEAAHHIADHLSRQRLNAAAAADIFGSLATLTGGGAADIATAQELGAAVGARAYSKEFELEADQLGTIITYRAGFDPLVGAQYFTRIPDPGDRFLGSHPPNAARMDAVARTVRALGG</sequence>
<gene>
    <name evidence="9" type="ORF">JF290_07305</name>
</gene>
<keyword evidence="10" id="KW-1185">Reference proteome</keyword>
<dbReference type="Pfam" id="PF01435">
    <property type="entry name" value="Peptidase_M48"/>
    <property type="match status" value="1"/>
</dbReference>
<protein>
    <submittedName>
        <fullName evidence="9">M48 family metalloprotease</fullName>
    </submittedName>
</protein>
<comment type="similarity">
    <text evidence="6">Belongs to the peptidase M48 family.</text>
</comment>
<accession>A0A8J7LVU0</accession>
<dbReference type="AlphaFoldDB" id="A0A8J7LVU0"/>
<dbReference type="PANTHER" id="PTHR22726:SF1">
    <property type="entry name" value="METALLOENDOPEPTIDASE OMA1, MITOCHONDRIAL"/>
    <property type="match status" value="1"/>
</dbReference>
<dbReference type="InterPro" id="IPR051156">
    <property type="entry name" value="Mito/Outer_Membr_Metalloprot"/>
</dbReference>
<evidence type="ECO:0000256" key="6">
    <source>
        <dbReference type="RuleBase" id="RU003983"/>
    </source>
</evidence>
<evidence type="ECO:0000256" key="5">
    <source>
        <dbReference type="ARBA" id="ARBA00023049"/>
    </source>
</evidence>
<reference evidence="9" key="1">
    <citation type="submission" date="2020-12" db="EMBL/GenBank/DDBJ databases">
        <title>Sedimentitalea sp. nov., isolated from sand in Incheon.</title>
        <authorList>
            <person name="Kim W."/>
        </authorList>
    </citation>
    <scope>NUCLEOTIDE SEQUENCE</scope>
    <source>
        <strain evidence="9">CAU 1593</strain>
    </source>
</reference>
<dbReference type="Gene3D" id="3.30.2010.10">
    <property type="entry name" value="Metalloproteases ('zincins'), catalytic domain"/>
    <property type="match status" value="1"/>
</dbReference>
<dbReference type="GO" id="GO:0051603">
    <property type="term" value="P:proteolysis involved in protein catabolic process"/>
    <property type="evidence" value="ECO:0007669"/>
    <property type="project" value="TreeGrafter"/>
</dbReference>
<evidence type="ECO:0000256" key="3">
    <source>
        <dbReference type="ARBA" id="ARBA00022801"/>
    </source>
</evidence>
<dbReference type="GO" id="GO:0046872">
    <property type="term" value="F:metal ion binding"/>
    <property type="evidence" value="ECO:0007669"/>
    <property type="project" value="UniProtKB-KW"/>
</dbReference>
<dbReference type="GO" id="GO:0016020">
    <property type="term" value="C:membrane"/>
    <property type="evidence" value="ECO:0007669"/>
    <property type="project" value="TreeGrafter"/>
</dbReference>
<dbReference type="PANTHER" id="PTHR22726">
    <property type="entry name" value="METALLOENDOPEPTIDASE OMA1"/>
    <property type="match status" value="1"/>
</dbReference>
<keyword evidence="3 6" id="KW-0378">Hydrolase</keyword>
<feature type="chain" id="PRO_5035176028" evidence="7">
    <location>
        <begin position="25"/>
        <end position="247"/>
    </location>
</feature>
<organism evidence="9 10">
    <name type="scientific">Sedimentitalea arenosa</name>
    <dbReference type="NCBI Taxonomy" id="2798803"/>
    <lineage>
        <taxon>Bacteria</taxon>
        <taxon>Pseudomonadati</taxon>
        <taxon>Pseudomonadota</taxon>
        <taxon>Alphaproteobacteria</taxon>
        <taxon>Rhodobacterales</taxon>
        <taxon>Paracoccaceae</taxon>
        <taxon>Sedimentitalea</taxon>
    </lineage>
</organism>
<dbReference type="InterPro" id="IPR001915">
    <property type="entry name" value="Peptidase_M48"/>
</dbReference>
<evidence type="ECO:0000313" key="9">
    <source>
        <dbReference type="EMBL" id="MBJ6371331.1"/>
    </source>
</evidence>
<keyword evidence="1 6" id="KW-0645">Protease</keyword>
<keyword evidence="2" id="KW-0479">Metal-binding</keyword>
<comment type="caution">
    <text evidence="9">The sequence shown here is derived from an EMBL/GenBank/DDBJ whole genome shotgun (WGS) entry which is preliminary data.</text>
</comment>
<feature type="signal peptide" evidence="7">
    <location>
        <begin position="1"/>
        <end position="24"/>
    </location>
</feature>